<keyword evidence="3" id="KW-1185">Reference proteome</keyword>
<dbReference type="GO" id="GO:0042403">
    <property type="term" value="P:thyroid hormone metabolic process"/>
    <property type="evidence" value="ECO:0007669"/>
    <property type="project" value="TreeGrafter"/>
</dbReference>
<keyword evidence="1" id="KW-0560">Oxidoreductase</keyword>
<comment type="function">
    <text evidence="1">Responsible for the deiodination of T4 (3,5,3',5'-tetraiodothyronine).</text>
</comment>
<dbReference type="InterPro" id="IPR000643">
    <property type="entry name" value="Iodothyronine_deiodinase"/>
</dbReference>
<organism evidence="2">
    <name type="scientific">Darwinula stevensoni</name>
    <dbReference type="NCBI Taxonomy" id="69355"/>
    <lineage>
        <taxon>Eukaryota</taxon>
        <taxon>Metazoa</taxon>
        <taxon>Ecdysozoa</taxon>
        <taxon>Arthropoda</taxon>
        <taxon>Crustacea</taxon>
        <taxon>Oligostraca</taxon>
        <taxon>Ostracoda</taxon>
        <taxon>Podocopa</taxon>
        <taxon>Podocopida</taxon>
        <taxon>Darwinulocopina</taxon>
        <taxon>Darwinuloidea</taxon>
        <taxon>Darwinulidae</taxon>
        <taxon>Darwinula</taxon>
    </lineage>
</organism>
<dbReference type="OrthoDB" id="428577at2759"/>
<reference evidence="2" key="1">
    <citation type="submission" date="2020-11" db="EMBL/GenBank/DDBJ databases">
        <authorList>
            <person name="Tran Van P."/>
        </authorList>
    </citation>
    <scope>NUCLEOTIDE SEQUENCE</scope>
</reference>
<evidence type="ECO:0000313" key="3">
    <source>
        <dbReference type="Proteomes" id="UP000677054"/>
    </source>
</evidence>
<dbReference type="EMBL" id="CAJPEV010000002">
    <property type="protein sequence ID" value="CAG0878504.1"/>
    <property type="molecule type" value="Genomic_DNA"/>
</dbReference>
<protein>
    <recommendedName>
        <fullName evidence="1">Iodothyronine deiodinase</fullName>
    </recommendedName>
</protein>
<evidence type="ECO:0000313" key="2">
    <source>
        <dbReference type="EMBL" id="CAD7239990.1"/>
    </source>
</evidence>
<keyword evidence="1" id="KW-0893">Thyroid hormones biosynthesis</keyword>
<dbReference type="PANTHER" id="PTHR11781:SF22">
    <property type="entry name" value="TYPE I IODOTHYRONINE DEIODINASE"/>
    <property type="match status" value="1"/>
</dbReference>
<dbReference type="Pfam" id="PF00837">
    <property type="entry name" value="T4_deiodinase"/>
    <property type="match status" value="1"/>
</dbReference>
<proteinExistence type="inferred from homology"/>
<dbReference type="GO" id="GO:0042446">
    <property type="term" value="P:hormone biosynthetic process"/>
    <property type="evidence" value="ECO:0007669"/>
    <property type="project" value="UniProtKB-KW"/>
</dbReference>
<accession>A0A7R8X373</accession>
<gene>
    <name evidence="2" type="ORF">DSTB1V02_LOCUS29</name>
</gene>
<sequence>MRERDRAFLDTTLGAFAVHAPASRHAQTYYPGVGAHHGARKKKHWVRRRCQCLQCRFRCPTSSEDMAKILSVQAHRTEGTVKAQVEPKLRILVFGTLEDRIQAANYLKSVEDLPCPLLVDDITDEANSAFAAQPERLAIILNGTIQYLGGPGTFNYKVTDIEDWLQQYAKDKEVKKSK</sequence>
<dbReference type="Proteomes" id="UP000677054">
    <property type="component" value="Unassembled WGS sequence"/>
</dbReference>
<comment type="similarity">
    <text evidence="1">Belongs to the iodothyronine deiodinase family.</text>
</comment>
<dbReference type="AlphaFoldDB" id="A0A7R8X373"/>
<dbReference type="PANTHER" id="PTHR11781">
    <property type="entry name" value="IODOTHYRONINE DEIODINASE"/>
    <property type="match status" value="1"/>
</dbReference>
<dbReference type="Gene3D" id="3.40.30.10">
    <property type="entry name" value="Glutaredoxin"/>
    <property type="match status" value="1"/>
</dbReference>
<keyword evidence="1" id="KW-0712">Selenocysteine</keyword>
<evidence type="ECO:0000256" key="1">
    <source>
        <dbReference type="RuleBase" id="RU000676"/>
    </source>
</evidence>
<name>A0A7R8X373_9CRUS</name>
<dbReference type="EMBL" id="LR899519">
    <property type="protein sequence ID" value="CAD7239990.1"/>
    <property type="molecule type" value="Genomic_DNA"/>
</dbReference>
<dbReference type="GO" id="GO:0004800">
    <property type="term" value="F:thyroxine 5'-deiodinase activity"/>
    <property type="evidence" value="ECO:0007669"/>
    <property type="project" value="InterPro"/>
</dbReference>